<proteinExistence type="predicted"/>
<dbReference type="Proteomes" id="UP000575083">
    <property type="component" value="Unassembled WGS sequence"/>
</dbReference>
<dbReference type="RefSeq" id="WP_184859115.1">
    <property type="nucleotide sequence ID" value="NZ_JACHLK010000006.1"/>
</dbReference>
<organism evidence="2 3">
    <name type="scientific">Acidovorax soli</name>
    <dbReference type="NCBI Taxonomy" id="592050"/>
    <lineage>
        <taxon>Bacteria</taxon>
        <taxon>Pseudomonadati</taxon>
        <taxon>Pseudomonadota</taxon>
        <taxon>Betaproteobacteria</taxon>
        <taxon>Burkholderiales</taxon>
        <taxon>Comamonadaceae</taxon>
        <taxon>Acidovorax</taxon>
    </lineage>
</organism>
<gene>
    <name evidence="2" type="ORF">HNP48_003439</name>
</gene>
<evidence type="ECO:0000313" key="3">
    <source>
        <dbReference type="Proteomes" id="UP000575083"/>
    </source>
</evidence>
<name>A0A7X0PF15_9BURK</name>
<comment type="caution">
    <text evidence="2">The sequence shown here is derived from an EMBL/GenBank/DDBJ whole genome shotgun (WGS) entry which is preliminary data.</text>
</comment>
<dbReference type="EMBL" id="JACHLK010000006">
    <property type="protein sequence ID" value="MBB6560763.1"/>
    <property type="molecule type" value="Genomic_DNA"/>
</dbReference>
<dbReference type="AlphaFoldDB" id="A0A7X0PF15"/>
<keyword evidence="1" id="KW-0732">Signal</keyword>
<reference evidence="2 3" key="1">
    <citation type="submission" date="2020-08" db="EMBL/GenBank/DDBJ databases">
        <title>Functional genomics of gut bacteria from endangered species of beetles.</title>
        <authorList>
            <person name="Carlos-Shanley C."/>
        </authorList>
    </citation>
    <scope>NUCLEOTIDE SEQUENCE [LARGE SCALE GENOMIC DNA]</scope>
    <source>
        <strain evidence="2 3">S00198</strain>
    </source>
</reference>
<keyword evidence="3" id="KW-1185">Reference proteome</keyword>
<sequence length="168" mass="17555">MPTDHPACLALAAITALTSLPVHAAENGASSPGGLQARLLLTADEKALRHIWETSPTPPRLPVTDRARLGASASTVIIFKGCAPDPAGHCDVDVEFEVAGPDGKAQNAGSAKLWSAAPLGQKFMLGAASATLAFHGEEDLGSYTVRARLSDRVAQRQLELSAPLRVER</sequence>
<feature type="chain" id="PRO_5031323030" evidence="1">
    <location>
        <begin position="25"/>
        <end position="168"/>
    </location>
</feature>
<feature type="signal peptide" evidence="1">
    <location>
        <begin position="1"/>
        <end position="24"/>
    </location>
</feature>
<accession>A0A7X0PF15</accession>
<evidence type="ECO:0000313" key="2">
    <source>
        <dbReference type="EMBL" id="MBB6560763.1"/>
    </source>
</evidence>
<evidence type="ECO:0000256" key="1">
    <source>
        <dbReference type="SAM" id="SignalP"/>
    </source>
</evidence>
<protein>
    <submittedName>
        <fullName evidence="2">Uncharacterized protein</fullName>
    </submittedName>
</protein>